<dbReference type="Pfam" id="PF02397">
    <property type="entry name" value="Bac_transf"/>
    <property type="match status" value="1"/>
</dbReference>
<evidence type="ECO:0000256" key="4">
    <source>
        <dbReference type="ARBA" id="ARBA00022475"/>
    </source>
</evidence>
<dbReference type="Proteomes" id="UP000838748">
    <property type="component" value="Unassembled WGS sequence"/>
</dbReference>
<comment type="similarity">
    <text evidence="3">Belongs to the bacterial sugar transferase family.</text>
</comment>
<evidence type="ECO:0000256" key="1">
    <source>
        <dbReference type="ARBA" id="ARBA00004141"/>
    </source>
</evidence>
<feature type="transmembrane region" description="Helical" evidence="9">
    <location>
        <begin position="59"/>
        <end position="80"/>
    </location>
</feature>
<evidence type="ECO:0000256" key="8">
    <source>
        <dbReference type="ARBA" id="ARBA00023136"/>
    </source>
</evidence>
<protein>
    <recommendedName>
        <fullName evidence="10">Bacterial sugar transferase domain-containing protein</fullName>
    </recommendedName>
</protein>
<evidence type="ECO:0000256" key="9">
    <source>
        <dbReference type="SAM" id="Phobius"/>
    </source>
</evidence>
<keyword evidence="6 9" id="KW-0812">Transmembrane</keyword>
<feature type="transmembrane region" description="Helical" evidence="9">
    <location>
        <begin position="92"/>
        <end position="112"/>
    </location>
</feature>
<evidence type="ECO:0000256" key="6">
    <source>
        <dbReference type="ARBA" id="ARBA00022692"/>
    </source>
</evidence>
<keyword evidence="5" id="KW-0808">Transferase</keyword>
<feature type="transmembrane region" description="Helical" evidence="9">
    <location>
        <begin position="20"/>
        <end position="39"/>
    </location>
</feature>
<dbReference type="InterPro" id="IPR017475">
    <property type="entry name" value="EPS_sugar_tfrase"/>
</dbReference>
<feature type="transmembrane region" description="Helical" evidence="9">
    <location>
        <begin position="288"/>
        <end position="310"/>
    </location>
</feature>
<gene>
    <name evidence="11" type="ORF">VMF7928_02563</name>
</gene>
<evidence type="ECO:0000313" key="11">
    <source>
        <dbReference type="EMBL" id="CAH0539997.1"/>
    </source>
</evidence>
<comment type="subcellular location">
    <subcellularLocation>
        <location evidence="2">Cell membrane</location>
    </subcellularLocation>
    <subcellularLocation>
        <location evidence="1">Membrane</location>
        <topology evidence="1">Multi-pass membrane protein</topology>
    </subcellularLocation>
</comment>
<proteinExistence type="inferred from homology"/>
<keyword evidence="12" id="KW-1185">Reference proteome</keyword>
<dbReference type="InterPro" id="IPR017472">
    <property type="entry name" value="Undecaprenyl-P_galact_Ptfrase"/>
</dbReference>
<dbReference type="PANTHER" id="PTHR30576">
    <property type="entry name" value="COLANIC BIOSYNTHESIS UDP-GLUCOSE LIPID CARRIER TRANSFERASE"/>
    <property type="match status" value="1"/>
</dbReference>
<evidence type="ECO:0000313" key="12">
    <source>
        <dbReference type="Proteomes" id="UP000838748"/>
    </source>
</evidence>
<reference evidence="11" key="1">
    <citation type="submission" date="2021-11" db="EMBL/GenBank/DDBJ databases">
        <authorList>
            <person name="Rodrigo-Torres L."/>
            <person name="Arahal R. D."/>
            <person name="Lucena T."/>
        </authorList>
    </citation>
    <scope>NUCLEOTIDE SEQUENCE</scope>
    <source>
        <strain evidence="11">CECT 7928</strain>
    </source>
</reference>
<evidence type="ECO:0000256" key="7">
    <source>
        <dbReference type="ARBA" id="ARBA00022989"/>
    </source>
</evidence>
<comment type="caution">
    <text evidence="11">The sequence shown here is derived from an EMBL/GenBank/DDBJ whole genome shotgun (WGS) entry which is preliminary data.</text>
</comment>
<dbReference type="InterPro" id="IPR003362">
    <property type="entry name" value="Bact_transf"/>
</dbReference>
<keyword evidence="7 9" id="KW-1133">Transmembrane helix</keyword>
<dbReference type="NCBIfam" id="TIGR03022">
    <property type="entry name" value="WbaP_sugtrans"/>
    <property type="match status" value="1"/>
</dbReference>
<keyword evidence="8 9" id="KW-0472">Membrane</keyword>
<feature type="transmembrane region" description="Helical" evidence="9">
    <location>
        <begin position="124"/>
        <end position="141"/>
    </location>
</feature>
<dbReference type="NCBIfam" id="TIGR03025">
    <property type="entry name" value="EPS_sugtrans"/>
    <property type="match status" value="1"/>
</dbReference>
<evidence type="ECO:0000256" key="3">
    <source>
        <dbReference type="ARBA" id="ARBA00006464"/>
    </source>
</evidence>
<evidence type="ECO:0000256" key="2">
    <source>
        <dbReference type="ARBA" id="ARBA00004236"/>
    </source>
</evidence>
<evidence type="ECO:0000259" key="10">
    <source>
        <dbReference type="Pfam" id="PF02397"/>
    </source>
</evidence>
<feature type="domain" description="Bacterial sugar transferase" evidence="10">
    <location>
        <begin position="286"/>
        <end position="477"/>
    </location>
</feature>
<organism evidence="11 12">
    <name type="scientific">Vibrio marisflavi CECT 7928</name>
    <dbReference type="NCBI Taxonomy" id="634439"/>
    <lineage>
        <taxon>Bacteria</taxon>
        <taxon>Pseudomonadati</taxon>
        <taxon>Pseudomonadota</taxon>
        <taxon>Gammaproteobacteria</taxon>
        <taxon>Vibrionales</taxon>
        <taxon>Vibrionaceae</taxon>
        <taxon>Vibrio</taxon>
    </lineage>
</organism>
<dbReference type="PANTHER" id="PTHR30576:SF4">
    <property type="entry name" value="UNDECAPRENYL-PHOSPHATE GALACTOSE PHOSPHOTRANSFERASE"/>
    <property type="match status" value="1"/>
</dbReference>
<name>A0ABN8E3R7_9VIBR</name>
<evidence type="ECO:0000256" key="5">
    <source>
        <dbReference type="ARBA" id="ARBA00022679"/>
    </source>
</evidence>
<dbReference type="EMBL" id="CAKLDM010000002">
    <property type="protein sequence ID" value="CAH0539997.1"/>
    <property type="molecule type" value="Genomic_DNA"/>
</dbReference>
<accession>A0ABN8E3R7</accession>
<keyword evidence="4" id="KW-1003">Cell membrane</keyword>
<sequence length="483" mass="56284">MQVLSKRIKYNKYINHLGLVAADVLGFMVAFFLTHEIMLITDAEHAMSYEKWLNMYHGYQWVCSSFVLMVFGIGIFWLYFRHYRYRKPFWNELKETVITICFLAIMNLSLVALAEKNLSHNRWAIFWAFMIVCIPLSRSLLKHTLNYFGFWQWPTFIIGCGENAREAYLALKSEKRMGFNVKAFIAPDDCQCDSPIEGIPLLRVDIASLRNIKNAQVFIALEYTQFELCDFWLRKLAAKKLRNISVIPSLRGIPLHGTDISHFFSHEALMLRVRNNLARRSARVMKRCFDVIVSSLLLLVLSPVMLFIGWKVSRDGGAPTYGHERIGQHGKKFKCLKFRSMICNSQEVLEQLLESDPQAKAEWDRDFKLKNDPRITPIGHFIRKTSLDELPQLWCVLKGEMSLVGPRPIVQKELEQYYGENSDYYLMAKPGMTGLWQVSGRNDVDYDTRIYLDGWYVKNWSMWYDIAMLFKTVGVVLRSDGAY</sequence>